<dbReference type="EMBL" id="QGLT01000003">
    <property type="protein sequence ID" value="PXZ00153.1"/>
    <property type="molecule type" value="Genomic_DNA"/>
</dbReference>
<protein>
    <submittedName>
        <fullName evidence="1">L,D-transpeptidase</fullName>
    </submittedName>
</protein>
<comment type="caution">
    <text evidence="1">The sequence shown here is derived from an EMBL/GenBank/DDBJ whole genome shotgun (WGS) entry which is preliminary data.</text>
</comment>
<name>A0A318MXV5_9PROT</name>
<sequence>MQPFAKTSLSSFNVTDQLNSLRRHYYCPIDDRDFSPIIYDCFSSLTGNQCHIDYTQFENKFSIFGNNHFVTLPPLPVLAPDKAYLEARRLQRLLSKNVPRARIYSNKQNMEWIRLAKKEVEKSGILLKRAQILVVVDRNPKVQALCFVLAFPQGTDQWMAFGGGHVSTGKKGRKLYYVTPTGVFMNTTERLGYRALGTKNKLGIRGNGTKGMRVWDFGWQWAEKGWLPNHVKGQIRLEMHATDPVYLEPRLGNSASEGCVRISAHMNRFIDHYGIIDVLYEQAAKQNKRFEAILSRNRQVTPIAGDLLVVVDSSEKIK</sequence>
<dbReference type="InterPro" id="IPR005490">
    <property type="entry name" value="LD_TPept_cat_dom"/>
</dbReference>
<dbReference type="AlphaFoldDB" id="A0A318MXV5"/>
<organism evidence="1 2">
    <name type="scientific">Commensalibacter melissae</name>
    <dbReference type="NCBI Taxonomy" id="2070537"/>
    <lineage>
        <taxon>Bacteria</taxon>
        <taxon>Pseudomonadati</taxon>
        <taxon>Pseudomonadota</taxon>
        <taxon>Alphaproteobacteria</taxon>
        <taxon>Acetobacterales</taxon>
        <taxon>Acetobacteraceae</taxon>
    </lineage>
</organism>
<gene>
    <name evidence="1" type="ORF">DK869_05810</name>
</gene>
<dbReference type="CDD" id="cd16913">
    <property type="entry name" value="YkuD_like"/>
    <property type="match status" value="1"/>
</dbReference>
<proteinExistence type="predicted"/>
<keyword evidence="2" id="KW-1185">Reference proteome</keyword>
<dbReference type="Proteomes" id="UP000247565">
    <property type="component" value="Unassembled WGS sequence"/>
</dbReference>
<accession>A0A318MXV5</accession>
<evidence type="ECO:0000313" key="2">
    <source>
        <dbReference type="Proteomes" id="UP000247565"/>
    </source>
</evidence>
<evidence type="ECO:0000313" key="1">
    <source>
        <dbReference type="EMBL" id="PXZ00153.1"/>
    </source>
</evidence>
<dbReference type="GO" id="GO:0016740">
    <property type="term" value="F:transferase activity"/>
    <property type="evidence" value="ECO:0007669"/>
    <property type="project" value="InterPro"/>
</dbReference>
<reference evidence="1 2" key="1">
    <citation type="submission" date="2018-05" db="EMBL/GenBank/DDBJ databases">
        <title>Reference genomes for bee gut microbiota database.</title>
        <authorList>
            <person name="Ellegaard K.M."/>
        </authorList>
    </citation>
    <scope>NUCLEOTIDE SEQUENCE [LARGE SCALE GENOMIC DNA]</scope>
    <source>
        <strain evidence="1 2">ESL0284</strain>
    </source>
</reference>